<feature type="region of interest" description="Disordered" evidence="1">
    <location>
        <begin position="1"/>
        <end position="43"/>
    </location>
</feature>
<gene>
    <name evidence="2" type="ORF">CFK40_16050</name>
</gene>
<proteinExistence type="predicted"/>
<dbReference type="RefSeq" id="WP_089533419.1">
    <property type="nucleotide sequence ID" value="NZ_CP022437.1"/>
</dbReference>
<reference evidence="2 3" key="1">
    <citation type="journal article" date="2003" name="Int. J. Syst. Evol. Microbiol.">
        <title>Virgibacillus carmonensis sp. nov., Virgibacillus necropolis sp. nov. and Virgibacillus picturae sp. nov., three novel species isolated from deteriorated mural paintings, transfer of the species of the genus salibacillus to Virgibacillus, as Virgibacillus marismortui comb. nov. and Virgibacillus salexigens comb. nov., and emended description of the genus Virgibacillus.</title>
        <authorList>
            <person name="Heyrman J."/>
            <person name="Logan N.A."/>
            <person name="Busse H.J."/>
            <person name="Balcaen A."/>
            <person name="Lebbe L."/>
            <person name="Rodriguez-Diaz M."/>
            <person name="Swings J."/>
            <person name="De Vos P."/>
        </authorList>
    </citation>
    <scope>NUCLEOTIDE SEQUENCE [LARGE SCALE GENOMIC DNA]</scope>
    <source>
        <strain evidence="2 3">LMG 19488</strain>
    </source>
</reference>
<dbReference type="Pfam" id="PF14115">
    <property type="entry name" value="YuzL"/>
    <property type="match status" value="1"/>
</dbReference>
<evidence type="ECO:0000313" key="3">
    <source>
        <dbReference type="Proteomes" id="UP000204391"/>
    </source>
</evidence>
<dbReference type="Proteomes" id="UP000204391">
    <property type="component" value="Chromosome"/>
</dbReference>
<feature type="compositionally biased region" description="Polar residues" evidence="1">
    <location>
        <begin position="7"/>
        <end position="16"/>
    </location>
</feature>
<dbReference type="AlphaFoldDB" id="A0A221MFL0"/>
<dbReference type="InterPro" id="IPR025625">
    <property type="entry name" value="YuzL"/>
</dbReference>
<name>A0A221MFL0_9BACI</name>
<sequence length="43" mass="4639">MSKRKANPSTIGLGSSETEGQGTTTKETGRKKADSSRKKQKRS</sequence>
<protein>
    <submittedName>
        <fullName evidence="2">YuzL family protein</fullName>
    </submittedName>
</protein>
<dbReference type="KEGG" id="vne:CFK40_16050"/>
<feature type="compositionally biased region" description="Basic and acidic residues" evidence="1">
    <location>
        <begin position="27"/>
        <end position="37"/>
    </location>
</feature>
<evidence type="ECO:0000313" key="2">
    <source>
        <dbReference type="EMBL" id="ASN06421.1"/>
    </source>
</evidence>
<keyword evidence="3" id="KW-1185">Reference proteome</keyword>
<organism evidence="2 3">
    <name type="scientific">Virgibacillus necropolis</name>
    <dbReference type="NCBI Taxonomy" id="163877"/>
    <lineage>
        <taxon>Bacteria</taxon>
        <taxon>Bacillati</taxon>
        <taxon>Bacillota</taxon>
        <taxon>Bacilli</taxon>
        <taxon>Bacillales</taxon>
        <taxon>Bacillaceae</taxon>
        <taxon>Virgibacillus</taxon>
    </lineage>
</organism>
<evidence type="ECO:0000256" key="1">
    <source>
        <dbReference type="SAM" id="MobiDB-lite"/>
    </source>
</evidence>
<dbReference type="EMBL" id="CP022437">
    <property type="protein sequence ID" value="ASN06421.1"/>
    <property type="molecule type" value="Genomic_DNA"/>
</dbReference>
<feature type="compositionally biased region" description="Low complexity" evidence="1">
    <location>
        <begin position="17"/>
        <end position="26"/>
    </location>
</feature>
<accession>A0A221MFL0</accession>